<keyword evidence="1" id="KW-0472">Membrane</keyword>
<keyword evidence="1" id="KW-1133">Transmembrane helix</keyword>
<keyword evidence="1" id="KW-0812">Transmembrane</keyword>
<sequence>MLLGLFTFYYYDSGWVAMTREPKANSVRFKLIGLVLLLALFTNMLARIIRPLYRVTAARALLNGILVAVAVCYIGFFFGDRYLGGNAIATPDHSGFYLLMWEGYGMMFPFVCVGFGVLVALREGFEKATSQKREAATGAASLLMLG</sequence>
<dbReference type="AlphaFoldDB" id="A0A3R9NW73"/>
<dbReference type="Proteomes" id="UP000269669">
    <property type="component" value="Unassembled WGS sequence"/>
</dbReference>
<organism evidence="2 3">
    <name type="scientific">Edaphobacter aggregans</name>
    <dbReference type="NCBI Taxonomy" id="570835"/>
    <lineage>
        <taxon>Bacteria</taxon>
        <taxon>Pseudomonadati</taxon>
        <taxon>Acidobacteriota</taxon>
        <taxon>Terriglobia</taxon>
        <taxon>Terriglobales</taxon>
        <taxon>Acidobacteriaceae</taxon>
        <taxon>Edaphobacter</taxon>
    </lineage>
</organism>
<evidence type="ECO:0000313" key="2">
    <source>
        <dbReference type="EMBL" id="RSL16034.1"/>
    </source>
</evidence>
<reference evidence="2 3" key="1">
    <citation type="submission" date="2018-12" db="EMBL/GenBank/DDBJ databases">
        <title>Sequencing of bacterial isolates from soil warming experiment in Harvard Forest, Massachusetts, USA.</title>
        <authorList>
            <person name="Deangelis K."/>
        </authorList>
    </citation>
    <scope>NUCLEOTIDE SEQUENCE [LARGE SCALE GENOMIC DNA]</scope>
    <source>
        <strain evidence="2 3">EB153</strain>
    </source>
</reference>
<protein>
    <submittedName>
        <fullName evidence="2">Uncharacterized protein</fullName>
    </submittedName>
</protein>
<accession>A0A3R9NW73</accession>
<keyword evidence="3" id="KW-1185">Reference proteome</keyword>
<feature type="transmembrane region" description="Helical" evidence="1">
    <location>
        <begin position="27"/>
        <end position="48"/>
    </location>
</feature>
<proteinExistence type="predicted"/>
<gene>
    <name evidence="2" type="ORF">EDE15_1543</name>
</gene>
<evidence type="ECO:0000256" key="1">
    <source>
        <dbReference type="SAM" id="Phobius"/>
    </source>
</evidence>
<feature type="transmembrane region" description="Helical" evidence="1">
    <location>
        <begin position="60"/>
        <end position="78"/>
    </location>
</feature>
<feature type="transmembrane region" description="Helical" evidence="1">
    <location>
        <begin position="98"/>
        <end position="121"/>
    </location>
</feature>
<evidence type="ECO:0000313" key="3">
    <source>
        <dbReference type="Proteomes" id="UP000269669"/>
    </source>
</evidence>
<name>A0A3R9NW73_9BACT</name>
<comment type="caution">
    <text evidence="2">The sequence shown here is derived from an EMBL/GenBank/DDBJ whole genome shotgun (WGS) entry which is preliminary data.</text>
</comment>
<dbReference type="EMBL" id="RSDW01000001">
    <property type="protein sequence ID" value="RSL16034.1"/>
    <property type="molecule type" value="Genomic_DNA"/>
</dbReference>